<dbReference type="OrthoDB" id="5340195at2759"/>
<evidence type="ECO:0000313" key="3">
    <source>
        <dbReference type="EMBL" id="AEO67141.1"/>
    </source>
</evidence>
<proteinExistence type="predicted"/>
<protein>
    <recommendedName>
        <fullName evidence="5">Formylmethionine deformylase-like protein</fullName>
    </recommendedName>
</protein>
<organism evidence="3 4">
    <name type="scientific">Thermothielavioides terrestris (strain ATCC 38088 / NRRL 8126)</name>
    <name type="common">Thielavia terrestris</name>
    <dbReference type="NCBI Taxonomy" id="578455"/>
    <lineage>
        <taxon>Eukaryota</taxon>
        <taxon>Fungi</taxon>
        <taxon>Dikarya</taxon>
        <taxon>Ascomycota</taxon>
        <taxon>Pezizomycotina</taxon>
        <taxon>Sordariomycetes</taxon>
        <taxon>Sordariomycetidae</taxon>
        <taxon>Sordariales</taxon>
        <taxon>Chaetomiaceae</taxon>
        <taxon>Thermothielavioides</taxon>
        <taxon>Thermothielavioides terrestris</taxon>
    </lineage>
</organism>
<feature type="transmembrane region" description="Helical" evidence="2">
    <location>
        <begin position="698"/>
        <end position="719"/>
    </location>
</feature>
<dbReference type="AlphaFoldDB" id="G2QZA8"/>
<sequence>MDPHSAAQAGGDDYDPFLQHVEQSPRWDPLAATPDVDLPASPPQPPRVAFASGGPYPPAGADTPSSSVGLGIESADQARFPGYHAIVSRDSFQQDSAPGTPSAPQPANEPSKSTFQTFQRQEYTLSSPDTAPYYGYYPHPHGDAVSPNGPRGPRWARLTRSRAWMMLSGGWPMYITFLLGFGFAVGHHGFYSRLDGKPADDQIRMMRFGNLLSYAAKASFVATVMFSYRQQVWVTAIRNVLRLRTIDGLFAALEEPVALFNWEFLKKAPVNFSLAVLAWLFPLVVILIPAALTVAPLTETVDGQCFGVRTLNFDAEKSKNWRTTDRINGYRSISLSYYNSTVSNSDSMVDTPFNDTFFDYWTGISNQLDLVSARSVLTGAVVPRRDVALETCGAGWNCSYTISFQAPGYKCDEKARNQSLDADIPGLPFDRSLLSPVGNYSYVAKTMLGEYYSPQVDVQIGGAPKSKPPYPHNLGAFRTEPELWIGYVEYKGPGRPPENRSSENWNTSLEAVIFRCDHYLTNYTVQFNHTYSQQATTVLKRDYLRPIINTTYIPDKNANDGTLDNTTAVPESNFVFPIDFENYRVTAAYHSLGLTMRRYLDGNVQYVPFAMIAGDLAKTALLDTESYLPVPGLMEQVQLLYENITLSLLSYPQFVVVAWAALPTNHSGVSNSTDPALAYPCVRTRVANAYVFNRRDLWLFYAIAIALAFAAVVLGTAALGQNDFHVRDTHVSSVVAATRAPCLDGLPWKASKWGEVPREILDTPLGYGIVAEPGPNGTPAATAMAGALGSPVVVSGKVYYGFAPKEVLERTRVATFGPGRHQRRSRFSAWSFKPWHRDEGGQGF</sequence>
<dbReference type="Proteomes" id="UP000008181">
    <property type="component" value="Chromosome 2"/>
</dbReference>
<dbReference type="HOGENOM" id="CLU_008809_0_0_1"/>
<evidence type="ECO:0000256" key="2">
    <source>
        <dbReference type="SAM" id="Phobius"/>
    </source>
</evidence>
<keyword evidence="4" id="KW-1185">Reference proteome</keyword>
<gene>
    <name evidence="3" type="ORF">THITE_2115972</name>
</gene>
<dbReference type="EMBL" id="CP003010">
    <property type="protein sequence ID" value="AEO67141.1"/>
    <property type="molecule type" value="Genomic_DNA"/>
</dbReference>
<feature type="transmembrane region" description="Helical" evidence="2">
    <location>
        <begin position="211"/>
        <end position="228"/>
    </location>
</feature>
<dbReference type="PANTHER" id="PTHR35041">
    <property type="entry name" value="MEDIATOR OF RNA POLYMERASE II TRANSCRIPTION SUBUNIT 1"/>
    <property type="match status" value="1"/>
</dbReference>
<feature type="region of interest" description="Disordered" evidence="1">
    <location>
        <begin position="92"/>
        <end position="115"/>
    </location>
</feature>
<dbReference type="STRING" id="578455.G2QZA8"/>
<feature type="region of interest" description="Disordered" evidence="1">
    <location>
        <begin position="1"/>
        <end position="70"/>
    </location>
</feature>
<dbReference type="GeneID" id="11516655"/>
<dbReference type="eggNOG" id="ENOG502RX75">
    <property type="taxonomic scope" value="Eukaryota"/>
</dbReference>
<dbReference type="RefSeq" id="XP_003653477.1">
    <property type="nucleotide sequence ID" value="XM_003653429.1"/>
</dbReference>
<keyword evidence="2" id="KW-0812">Transmembrane</keyword>
<dbReference type="KEGG" id="ttt:THITE_2115972"/>
<feature type="transmembrane region" description="Helical" evidence="2">
    <location>
        <begin position="171"/>
        <end position="191"/>
    </location>
</feature>
<name>G2QZA8_THETT</name>
<accession>G2QZA8</accession>
<keyword evidence="2" id="KW-0472">Membrane</keyword>
<evidence type="ECO:0000313" key="4">
    <source>
        <dbReference type="Proteomes" id="UP000008181"/>
    </source>
</evidence>
<keyword evidence="2" id="KW-1133">Transmembrane helix</keyword>
<feature type="transmembrane region" description="Helical" evidence="2">
    <location>
        <begin position="272"/>
        <end position="292"/>
    </location>
</feature>
<reference evidence="3 4" key="1">
    <citation type="journal article" date="2011" name="Nat. Biotechnol.">
        <title>Comparative genomic analysis of the thermophilic biomass-degrading fungi Myceliophthora thermophila and Thielavia terrestris.</title>
        <authorList>
            <person name="Berka R.M."/>
            <person name="Grigoriev I.V."/>
            <person name="Otillar R."/>
            <person name="Salamov A."/>
            <person name="Grimwood J."/>
            <person name="Reid I."/>
            <person name="Ishmael N."/>
            <person name="John T."/>
            <person name="Darmond C."/>
            <person name="Moisan M.-C."/>
            <person name="Henrissat B."/>
            <person name="Coutinho P.M."/>
            <person name="Lombard V."/>
            <person name="Natvig D.O."/>
            <person name="Lindquist E."/>
            <person name="Schmutz J."/>
            <person name="Lucas S."/>
            <person name="Harris P."/>
            <person name="Powlowski J."/>
            <person name="Bellemare A."/>
            <person name="Taylor D."/>
            <person name="Butler G."/>
            <person name="de Vries R.P."/>
            <person name="Allijn I.E."/>
            <person name="van den Brink J."/>
            <person name="Ushinsky S."/>
            <person name="Storms R."/>
            <person name="Powell A.J."/>
            <person name="Paulsen I.T."/>
            <person name="Elbourne L.D.H."/>
            <person name="Baker S.E."/>
            <person name="Magnuson J."/>
            <person name="LaBoissiere S."/>
            <person name="Clutterbuck A.J."/>
            <person name="Martinez D."/>
            <person name="Wogulis M."/>
            <person name="de Leon A.L."/>
            <person name="Rey M.W."/>
            <person name="Tsang A."/>
        </authorList>
    </citation>
    <scope>NUCLEOTIDE SEQUENCE [LARGE SCALE GENOMIC DNA]</scope>
    <source>
        <strain evidence="4">ATCC 38088 / NRRL 8126</strain>
    </source>
</reference>
<evidence type="ECO:0008006" key="5">
    <source>
        <dbReference type="Google" id="ProtNLM"/>
    </source>
</evidence>
<dbReference type="PANTHER" id="PTHR35041:SF3">
    <property type="entry name" value="FORMYLMETHIONINE DEFORMYLASE-LIKE PROTEIN"/>
    <property type="match status" value="1"/>
</dbReference>
<evidence type="ECO:0000256" key="1">
    <source>
        <dbReference type="SAM" id="MobiDB-lite"/>
    </source>
</evidence>